<keyword evidence="3" id="KW-1185">Reference proteome</keyword>
<organism evidence="2 3">
    <name type="scientific">Plakobranchus ocellatus</name>
    <dbReference type="NCBI Taxonomy" id="259542"/>
    <lineage>
        <taxon>Eukaryota</taxon>
        <taxon>Metazoa</taxon>
        <taxon>Spiralia</taxon>
        <taxon>Lophotrochozoa</taxon>
        <taxon>Mollusca</taxon>
        <taxon>Gastropoda</taxon>
        <taxon>Heterobranchia</taxon>
        <taxon>Euthyneura</taxon>
        <taxon>Panpulmonata</taxon>
        <taxon>Sacoglossa</taxon>
        <taxon>Placobranchoidea</taxon>
        <taxon>Plakobranchidae</taxon>
        <taxon>Plakobranchus</taxon>
    </lineage>
</organism>
<evidence type="ECO:0000313" key="3">
    <source>
        <dbReference type="Proteomes" id="UP000735302"/>
    </source>
</evidence>
<evidence type="ECO:0000313" key="2">
    <source>
        <dbReference type="EMBL" id="GFN75977.1"/>
    </source>
</evidence>
<evidence type="ECO:0000256" key="1">
    <source>
        <dbReference type="SAM" id="MobiDB-lite"/>
    </source>
</evidence>
<gene>
    <name evidence="2" type="ORF">PoB_000248300</name>
</gene>
<feature type="region of interest" description="Disordered" evidence="1">
    <location>
        <begin position="36"/>
        <end position="60"/>
    </location>
</feature>
<proteinExistence type="predicted"/>
<sequence length="150" mass="16592">MDVLVTVGANKYRINGNGKEKTFHGNLLKNNITRGTVSDEAPMGNGPVSAASQAVGEDDDKGSGCDDFWCEVLPGLDGWVSNEAVKGIKLVISCLRNRKINWKSWQSVSPQFSNSLTYSEGAIAFQDENVEKDRAAPRPRPKRRFVRFFI</sequence>
<accession>A0AAV3Y011</accession>
<dbReference type="Proteomes" id="UP000735302">
    <property type="component" value="Unassembled WGS sequence"/>
</dbReference>
<comment type="caution">
    <text evidence="2">The sequence shown here is derived from an EMBL/GenBank/DDBJ whole genome shotgun (WGS) entry which is preliminary data.</text>
</comment>
<name>A0AAV3Y011_9GAST</name>
<reference evidence="2 3" key="1">
    <citation type="journal article" date="2021" name="Elife">
        <title>Chloroplast acquisition without the gene transfer in kleptoplastic sea slugs, Plakobranchus ocellatus.</title>
        <authorList>
            <person name="Maeda T."/>
            <person name="Takahashi S."/>
            <person name="Yoshida T."/>
            <person name="Shimamura S."/>
            <person name="Takaki Y."/>
            <person name="Nagai Y."/>
            <person name="Toyoda A."/>
            <person name="Suzuki Y."/>
            <person name="Arimoto A."/>
            <person name="Ishii H."/>
            <person name="Satoh N."/>
            <person name="Nishiyama T."/>
            <person name="Hasebe M."/>
            <person name="Maruyama T."/>
            <person name="Minagawa J."/>
            <person name="Obokata J."/>
            <person name="Shigenobu S."/>
        </authorList>
    </citation>
    <scope>NUCLEOTIDE SEQUENCE [LARGE SCALE GENOMIC DNA]</scope>
</reference>
<protein>
    <submittedName>
        <fullName evidence="2">Uncharacterized protein</fullName>
    </submittedName>
</protein>
<dbReference type="AlphaFoldDB" id="A0AAV3Y011"/>
<dbReference type="EMBL" id="BLXT01000311">
    <property type="protein sequence ID" value="GFN75977.1"/>
    <property type="molecule type" value="Genomic_DNA"/>
</dbReference>